<comment type="subcellular location">
    <subcellularLocation>
        <location evidence="3 14">Cytoplasm</location>
    </subcellularLocation>
</comment>
<dbReference type="PROSITE" id="PS00843">
    <property type="entry name" value="DALA_DALA_LIGASE_1"/>
    <property type="match status" value="1"/>
</dbReference>
<evidence type="ECO:0000256" key="6">
    <source>
        <dbReference type="ARBA" id="ARBA00022490"/>
    </source>
</evidence>
<keyword evidence="12 14" id="KW-0961">Cell wall biogenesis/degradation</keyword>
<dbReference type="InterPro" id="IPR016185">
    <property type="entry name" value="PreATP-grasp_dom_sf"/>
</dbReference>
<feature type="active site" evidence="15">
    <location>
        <position position="287"/>
    </location>
</feature>
<accession>A0A256GSK4</accession>
<feature type="active site" evidence="15">
    <location>
        <position position="23"/>
    </location>
</feature>
<evidence type="ECO:0000256" key="9">
    <source>
        <dbReference type="ARBA" id="ARBA00022840"/>
    </source>
</evidence>
<dbReference type="PIRSF" id="PIRSF039102">
    <property type="entry name" value="Ddl/VanB"/>
    <property type="match status" value="1"/>
</dbReference>
<comment type="caution">
    <text evidence="19">The sequence shown here is derived from an EMBL/GenBank/DDBJ whole genome shotgun (WGS) entry which is preliminary data.</text>
</comment>
<dbReference type="NCBIfam" id="NF002378">
    <property type="entry name" value="PRK01372.1"/>
    <property type="match status" value="1"/>
</dbReference>
<evidence type="ECO:0000256" key="13">
    <source>
        <dbReference type="ARBA" id="ARBA00047614"/>
    </source>
</evidence>
<dbReference type="InterPro" id="IPR011127">
    <property type="entry name" value="Dala_Dala_lig_N"/>
</dbReference>
<feature type="domain" description="ATP-grasp" evidence="18">
    <location>
        <begin position="109"/>
        <end position="309"/>
    </location>
</feature>
<keyword evidence="7 14" id="KW-0436">Ligase</keyword>
<evidence type="ECO:0000256" key="7">
    <source>
        <dbReference type="ARBA" id="ARBA00022598"/>
    </source>
</evidence>
<dbReference type="InterPro" id="IPR011761">
    <property type="entry name" value="ATP-grasp"/>
</dbReference>
<evidence type="ECO:0000256" key="3">
    <source>
        <dbReference type="ARBA" id="ARBA00004496"/>
    </source>
</evidence>
<keyword evidence="9 17" id="KW-0067">ATP-binding</keyword>
<keyword evidence="16" id="KW-0479">Metal-binding</keyword>
<comment type="cofactor">
    <cofactor evidence="16">
        <name>Mg(2+)</name>
        <dbReference type="ChEBI" id="CHEBI:18420"/>
    </cofactor>
    <cofactor evidence="16">
        <name>Mn(2+)</name>
        <dbReference type="ChEBI" id="CHEBI:29035"/>
    </cofactor>
    <text evidence="16">Binds 2 magnesium or manganese ions per subunit.</text>
</comment>
<comment type="function">
    <text evidence="2 14">Cell wall formation.</text>
</comment>
<dbReference type="PROSITE" id="PS00844">
    <property type="entry name" value="DALA_DALA_LIGASE_2"/>
    <property type="match status" value="1"/>
</dbReference>
<comment type="pathway">
    <text evidence="14">Cell wall biogenesis; peptidoglycan biosynthesis.</text>
</comment>
<dbReference type="Proteomes" id="UP000216188">
    <property type="component" value="Unassembled WGS sequence"/>
</dbReference>
<sequence>MTDMAGQKAGKHVAVLMGGFSSERPVSLSSGTACAQTLEECGYRVTRIDVDRNVASVLAELKPDVAFNALHGPFGEDGAIQGVLEYLQIPYTHSGVLASALAMDKDRAKKVAAAAGVAVAPSLLLNRFEIGSEHPMKPPYVVKPVREGSSFGVVIVKEDQTHPPQIISSAEWNYGAEVLVEKYIAGRELTCAVMGDRAMDVCEIIPVGHQFYDYDSKYVAGASTHVCPAKILPNIYQKIQTMALTAHRAIGCRGVSRSDFRFDDRFSEEGEVIWLEVNTQPGMTPTSLVPDIAKAAGISFGELLSWMVEDASCLR</sequence>
<dbReference type="GO" id="GO:0071555">
    <property type="term" value="P:cell wall organization"/>
    <property type="evidence" value="ECO:0007669"/>
    <property type="project" value="UniProtKB-KW"/>
</dbReference>
<dbReference type="AlphaFoldDB" id="A0A256GSK4"/>
<keyword evidence="16" id="KW-0460">Magnesium</keyword>
<dbReference type="InterPro" id="IPR013815">
    <property type="entry name" value="ATP_grasp_subdomain_1"/>
</dbReference>
<feature type="active site" evidence="15">
    <location>
        <position position="149"/>
    </location>
</feature>
<dbReference type="GO" id="GO:0005524">
    <property type="term" value="F:ATP binding"/>
    <property type="evidence" value="ECO:0007669"/>
    <property type="project" value="UniProtKB-UniRule"/>
</dbReference>
<dbReference type="GO" id="GO:0005737">
    <property type="term" value="C:cytoplasm"/>
    <property type="evidence" value="ECO:0007669"/>
    <property type="project" value="UniProtKB-SubCell"/>
</dbReference>
<evidence type="ECO:0000256" key="15">
    <source>
        <dbReference type="PIRSR" id="PIRSR039102-1"/>
    </source>
</evidence>
<dbReference type="GO" id="GO:0008360">
    <property type="term" value="P:regulation of cell shape"/>
    <property type="evidence" value="ECO:0007669"/>
    <property type="project" value="UniProtKB-KW"/>
</dbReference>
<dbReference type="Pfam" id="PF07478">
    <property type="entry name" value="Dala_Dala_lig_C"/>
    <property type="match status" value="1"/>
</dbReference>
<dbReference type="SUPFAM" id="SSF52440">
    <property type="entry name" value="PreATP-grasp domain"/>
    <property type="match status" value="1"/>
</dbReference>
<evidence type="ECO:0000313" key="20">
    <source>
        <dbReference type="Proteomes" id="UP000216188"/>
    </source>
</evidence>
<dbReference type="GO" id="GO:0008716">
    <property type="term" value="F:D-alanine-D-alanine ligase activity"/>
    <property type="evidence" value="ECO:0007669"/>
    <property type="project" value="UniProtKB-UniRule"/>
</dbReference>
<evidence type="ECO:0000256" key="4">
    <source>
        <dbReference type="ARBA" id="ARBA00010871"/>
    </source>
</evidence>
<keyword evidence="20" id="KW-1185">Reference proteome</keyword>
<keyword evidence="6 14" id="KW-0963">Cytoplasm</keyword>
<dbReference type="STRING" id="419475.A8A54_06670"/>
<feature type="binding site" evidence="16">
    <location>
        <position position="276"/>
    </location>
    <ligand>
        <name>Mg(2+)</name>
        <dbReference type="ChEBI" id="CHEBI:18420"/>
        <label>1</label>
    </ligand>
</feature>
<keyword evidence="10 14" id="KW-0133">Cell shape</keyword>
<evidence type="ECO:0000256" key="1">
    <source>
        <dbReference type="ARBA" id="ARBA00001936"/>
    </source>
</evidence>
<evidence type="ECO:0000256" key="16">
    <source>
        <dbReference type="PIRSR" id="PIRSR039102-3"/>
    </source>
</evidence>
<evidence type="ECO:0000313" key="19">
    <source>
        <dbReference type="EMBL" id="OYR30127.1"/>
    </source>
</evidence>
<comment type="similarity">
    <text evidence="4 14">Belongs to the D-alanine--D-alanine ligase family.</text>
</comment>
<dbReference type="PROSITE" id="PS50975">
    <property type="entry name" value="ATP_GRASP"/>
    <property type="match status" value="1"/>
</dbReference>
<keyword evidence="16" id="KW-0464">Manganese</keyword>
<dbReference type="Pfam" id="PF01820">
    <property type="entry name" value="Dala_Dala_lig_N"/>
    <property type="match status" value="1"/>
</dbReference>
<dbReference type="InterPro" id="IPR000291">
    <property type="entry name" value="D-Ala_lig_Van_CS"/>
</dbReference>
<evidence type="ECO:0000256" key="5">
    <source>
        <dbReference type="ARBA" id="ARBA00012216"/>
    </source>
</evidence>
<evidence type="ECO:0000256" key="12">
    <source>
        <dbReference type="ARBA" id="ARBA00023316"/>
    </source>
</evidence>
<keyword evidence="8 17" id="KW-0547">Nucleotide-binding</keyword>
<protein>
    <recommendedName>
        <fullName evidence="5 14">D-alanine--D-alanine ligase</fullName>
        <ecNumber evidence="5 14">6.3.2.4</ecNumber>
    </recommendedName>
    <alternativeName>
        <fullName evidence="14">D-Ala-D-Ala ligase</fullName>
    </alternativeName>
    <alternativeName>
        <fullName evidence="14">D-alanylalanine synthetase</fullName>
    </alternativeName>
</protein>
<dbReference type="UniPathway" id="UPA00219"/>
<dbReference type="Gene3D" id="3.30.1490.20">
    <property type="entry name" value="ATP-grasp fold, A domain"/>
    <property type="match status" value="1"/>
</dbReference>
<dbReference type="Gene3D" id="3.40.50.20">
    <property type="match status" value="1"/>
</dbReference>
<comment type="catalytic activity">
    <reaction evidence="13 14">
        <text>2 D-alanine + ATP = D-alanyl-D-alanine + ADP + phosphate + H(+)</text>
        <dbReference type="Rhea" id="RHEA:11224"/>
        <dbReference type="ChEBI" id="CHEBI:15378"/>
        <dbReference type="ChEBI" id="CHEBI:30616"/>
        <dbReference type="ChEBI" id="CHEBI:43474"/>
        <dbReference type="ChEBI" id="CHEBI:57416"/>
        <dbReference type="ChEBI" id="CHEBI:57822"/>
        <dbReference type="ChEBI" id="CHEBI:456216"/>
        <dbReference type="EC" id="6.3.2.4"/>
    </reaction>
</comment>
<organism evidence="19 20">
    <name type="scientific">Brucella pseudogrignonensis</name>
    <dbReference type="NCBI Taxonomy" id="419475"/>
    <lineage>
        <taxon>Bacteria</taxon>
        <taxon>Pseudomonadati</taxon>
        <taxon>Pseudomonadota</taxon>
        <taxon>Alphaproteobacteria</taxon>
        <taxon>Hyphomicrobiales</taxon>
        <taxon>Brucellaceae</taxon>
        <taxon>Brucella/Ochrobactrum group</taxon>
        <taxon>Brucella</taxon>
    </lineage>
</organism>
<dbReference type="EMBL" id="NNRM01000006">
    <property type="protein sequence ID" value="OYR30127.1"/>
    <property type="molecule type" value="Genomic_DNA"/>
</dbReference>
<dbReference type="PANTHER" id="PTHR23132:SF23">
    <property type="entry name" value="D-ALANINE--D-ALANINE LIGASE B"/>
    <property type="match status" value="1"/>
</dbReference>
<proteinExistence type="inferred from homology"/>
<evidence type="ECO:0000256" key="8">
    <source>
        <dbReference type="ARBA" id="ARBA00022741"/>
    </source>
</evidence>
<dbReference type="InterPro" id="IPR005905">
    <property type="entry name" value="D_ala_D_ala"/>
</dbReference>
<evidence type="ECO:0000256" key="11">
    <source>
        <dbReference type="ARBA" id="ARBA00022984"/>
    </source>
</evidence>
<feature type="binding site" evidence="16">
    <location>
        <position position="278"/>
    </location>
    <ligand>
        <name>Mg(2+)</name>
        <dbReference type="ChEBI" id="CHEBI:18420"/>
        <label>2</label>
    </ligand>
</feature>
<evidence type="ECO:0000256" key="14">
    <source>
        <dbReference type="HAMAP-Rule" id="MF_00047"/>
    </source>
</evidence>
<evidence type="ECO:0000256" key="10">
    <source>
        <dbReference type="ARBA" id="ARBA00022960"/>
    </source>
</evidence>
<dbReference type="GO" id="GO:0009252">
    <property type="term" value="P:peptidoglycan biosynthetic process"/>
    <property type="evidence" value="ECO:0007669"/>
    <property type="project" value="UniProtKB-UniRule"/>
</dbReference>
<feature type="binding site" evidence="16">
    <location>
        <position position="276"/>
    </location>
    <ligand>
        <name>Mg(2+)</name>
        <dbReference type="ChEBI" id="CHEBI:18420"/>
        <label>2</label>
    </ligand>
</feature>
<dbReference type="InterPro" id="IPR011095">
    <property type="entry name" value="Dala_Dala_lig_C"/>
</dbReference>
<dbReference type="PANTHER" id="PTHR23132">
    <property type="entry name" value="D-ALANINE--D-ALANINE LIGASE"/>
    <property type="match status" value="1"/>
</dbReference>
<reference evidence="19 20" key="1">
    <citation type="submission" date="2017-07" db="EMBL/GenBank/DDBJ databases">
        <title>Phylogenetic study on the rhizospheric bacterium Ochrobactrum sp. A44.</title>
        <authorList>
            <person name="Krzyzanowska D.M."/>
            <person name="Ossowicki A."/>
            <person name="Rajewska M."/>
            <person name="Maciag T."/>
            <person name="Kaczynski Z."/>
            <person name="Czerwicka M."/>
            <person name="Jafra S."/>
        </authorList>
    </citation>
    <scope>NUCLEOTIDE SEQUENCE [LARGE SCALE GENOMIC DNA]</scope>
    <source>
        <strain evidence="19 20">CCUG 30717</strain>
    </source>
</reference>
<dbReference type="Gene3D" id="3.30.470.20">
    <property type="entry name" value="ATP-grasp fold, B domain"/>
    <property type="match status" value="1"/>
</dbReference>
<dbReference type="HAMAP" id="MF_00047">
    <property type="entry name" value="Dala_Dala_lig"/>
    <property type="match status" value="1"/>
</dbReference>
<feature type="binding site" evidence="16">
    <location>
        <position position="259"/>
    </location>
    <ligand>
        <name>Mg(2+)</name>
        <dbReference type="ChEBI" id="CHEBI:18420"/>
        <label>1</label>
    </ligand>
</feature>
<gene>
    <name evidence="14" type="primary">ddl</name>
    <name evidence="19" type="ORF">CEV34_0455</name>
</gene>
<comment type="cofactor">
    <cofactor evidence="1">
        <name>Mn(2+)</name>
        <dbReference type="ChEBI" id="CHEBI:29035"/>
    </cofactor>
</comment>
<dbReference type="SUPFAM" id="SSF56059">
    <property type="entry name" value="Glutathione synthetase ATP-binding domain-like"/>
    <property type="match status" value="1"/>
</dbReference>
<dbReference type="EC" id="6.3.2.4" evidence="5 14"/>
<evidence type="ECO:0000256" key="17">
    <source>
        <dbReference type="PROSITE-ProRule" id="PRU00409"/>
    </source>
</evidence>
<evidence type="ECO:0000259" key="18">
    <source>
        <dbReference type="PROSITE" id="PS50975"/>
    </source>
</evidence>
<dbReference type="GO" id="GO:0046872">
    <property type="term" value="F:metal ion binding"/>
    <property type="evidence" value="ECO:0007669"/>
    <property type="project" value="UniProtKB-KW"/>
</dbReference>
<keyword evidence="11 14" id="KW-0573">Peptidoglycan synthesis</keyword>
<evidence type="ECO:0000256" key="2">
    <source>
        <dbReference type="ARBA" id="ARBA00003921"/>
    </source>
</evidence>
<name>A0A256GSK4_9HYPH</name>
<dbReference type="NCBIfam" id="TIGR01205">
    <property type="entry name" value="D_ala_D_alaTIGR"/>
    <property type="match status" value="1"/>
</dbReference>